<dbReference type="Pfam" id="PF13516">
    <property type="entry name" value="LRR_6"/>
    <property type="match status" value="1"/>
</dbReference>
<dbReference type="Gene3D" id="3.80.10.10">
    <property type="entry name" value="Ribonuclease Inhibitor"/>
    <property type="match status" value="2"/>
</dbReference>
<dbReference type="SUPFAM" id="SSF81383">
    <property type="entry name" value="F-box domain"/>
    <property type="match status" value="1"/>
</dbReference>
<sequence>MVGPGSEGSGMEECSEDRCWEDLARDALGLIFCKLSLQEILTVVPGVCKPWSRVVSGADCWQDIDIQEWSQQSEPDKITRMVHMLLSHSAGSCHRLSVSRLPNDSLFAFIADHAQSLKTLEIPRSEIGDGIVEDVAQRLTKVTFLDVSSCTKIGARALEAFAQSPRSRRYLLIATTDVVEIASRCQDLKFLDLRGCWDVDDKILQEKYPGLKIIGPCVDDCFGNNFWDECSDDDSIYSWEEFMDNDYFAIGSDDEAIWDDDHVLEGLEVRFYGGVFGEGFAGGHTTCMVGPGSEASGMEECSEDRCWEDLARDAVGLIFCKLWSQVVSGPDCWQDIDIQEWSQQSEPDQITSMVHMPLARSAGSCDRLRVSRLPNDSVSAFIADHAQSLKTVEIPRSEISEYIVEDVAQRLTKVTFLDVSSCTKIGARALGAFGKNCQSLVRLRRVMHPMDVGGKVCHNDEARAIAYNMPKLRHLEIGYMIIATTAVVEITSRCEDLKFVDLRGYWDVDDKVLQEKYPGLKIVAPHVDDCYENGLWDECSDDDSIDSWEEFVDNDYFAIRSDDEAIWDDIHALEVLEVSFYGGVFREGFAGYGSPESP</sequence>
<dbReference type="SUPFAM" id="SSF52047">
    <property type="entry name" value="RNI-like"/>
    <property type="match status" value="1"/>
</dbReference>
<proteinExistence type="predicted"/>
<comment type="caution">
    <text evidence="1">The sequence shown here is derived from an EMBL/GenBank/DDBJ whole genome shotgun (WGS) entry which is preliminary data.</text>
</comment>
<protein>
    <submittedName>
        <fullName evidence="1">(bread wheat) hypothetical protein</fullName>
    </submittedName>
</protein>
<dbReference type="PANTHER" id="PTHR38926">
    <property type="entry name" value="F-BOX DOMAIN CONTAINING PROTEIN, EXPRESSED"/>
    <property type="match status" value="1"/>
</dbReference>
<gene>
    <name evidence="1" type="ORF">TRAES_3BF006500030CFD_c1</name>
</gene>
<organism evidence="1">
    <name type="scientific">Triticum aestivum</name>
    <name type="common">Wheat</name>
    <dbReference type="NCBI Taxonomy" id="4565"/>
    <lineage>
        <taxon>Eukaryota</taxon>
        <taxon>Viridiplantae</taxon>
        <taxon>Streptophyta</taxon>
        <taxon>Embryophyta</taxon>
        <taxon>Tracheophyta</taxon>
        <taxon>Spermatophyta</taxon>
        <taxon>Magnoliopsida</taxon>
        <taxon>Liliopsida</taxon>
        <taxon>Poales</taxon>
        <taxon>Poaceae</taxon>
        <taxon>BOP clade</taxon>
        <taxon>Pooideae</taxon>
        <taxon>Triticodae</taxon>
        <taxon>Triticeae</taxon>
        <taxon>Triticinae</taxon>
        <taxon>Triticum</taxon>
    </lineage>
</organism>
<dbReference type="PANTHER" id="PTHR38926:SF70">
    <property type="entry name" value="F-BOX DOMAIN-CONTAINING PROTEIN"/>
    <property type="match status" value="1"/>
</dbReference>
<name>A0A7G2IFI8_WHEAT</name>
<dbReference type="AlphaFoldDB" id="A0A7G2IFI8"/>
<accession>A0A7G2IFI8</accession>
<dbReference type="InterPro" id="IPR001611">
    <property type="entry name" value="Leu-rich_rpt"/>
</dbReference>
<dbReference type="InterPro" id="IPR036047">
    <property type="entry name" value="F-box-like_dom_sf"/>
</dbReference>
<reference evidence="1" key="1">
    <citation type="journal article" date="2014" name="Science">
        <title>Structural and functional partitioning of bread wheat chromosome 3B.</title>
        <authorList>
            <person name="Choulet F."/>
            <person name="Alberti A."/>
            <person name="Theil S."/>
            <person name="Glover N."/>
            <person name="Barbe V."/>
            <person name="Daron J."/>
            <person name="Pingault L."/>
            <person name="Sourdille P."/>
            <person name="Couloux A."/>
            <person name="Paux E."/>
            <person name="Leroy P."/>
            <person name="Mangenot S."/>
            <person name="Guilhot N."/>
            <person name="Le Gouis J."/>
            <person name="Balfourier F."/>
            <person name="Alaux M."/>
            <person name="Jamilloux V."/>
            <person name="Poulain J."/>
            <person name="Durand C."/>
            <person name="Bellec A."/>
            <person name="Gaspin C."/>
            <person name="Safar J."/>
            <person name="Dolezel J."/>
            <person name="Rogers J."/>
            <person name="Vandepoele K."/>
            <person name="Aury J.M."/>
            <person name="Mayer K."/>
            <person name="Berges H."/>
            <person name="Quesneville H."/>
            <person name="Wincker P."/>
            <person name="Feuillet C."/>
        </authorList>
    </citation>
    <scope>NUCLEOTIDE SEQUENCE [LARGE SCALE GENOMIC DNA]</scope>
</reference>
<dbReference type="InterPro" id="IPR032675">
    <property type="entry name" value="LRR_dom_sf"/>
</dbReference>
<evidence type="ECO:0000313" key="1">
    <source>
        <dbReference type="EMBL" id="CDJ26269.1"/>
    </source>
</evidence>
<dbReference type="FunFam" id="1.20.1280.50:FF:000022">
    <property type="entry name" value="F-box protein FBW2"/>
    <property type="match status" value="1"/>
</dbReference>
<dbReference type="EMBL" id="CBUC010000013">
    <property type="protein sequence ID" value="CDJ26269.1"/>
    <property type="molecule type" value="Genomic_DNA"/>
</dbReference>